<reference evidence="1" key="2">
    <citation type="journal article" date="2015" name="Data Brief">
        <title>Shoot transcriptome of the giant reed, Arundo donax.</title>
        <authorList>
            <person name="Barrero R.A."/>
            <person name="Guerrero F.D."/>
            <person name="Moolhuijzen P."/>
            <person name="Goolsby J.A."/>
            <person name="Tidwell J."/>
            <person name="Bellgard S.E."/>
            <person name="Bellgard M.I."/>
        </authorList>
    </citation>
    <scope>NUCLEOTIDE SEQUENCE</scope>
    <source>
        <tissue evidence="1">Shoot tissue taken approximately 20 cm above the soil surface</tissue>
    </source>
</reference>
<sequence>MRRKGAQKWRRGDAWREKWTDGNKWEELLLVAT</sequence>
<evidence type="ECO:0000313" key="1">
    <source>
        <dbReference type="EMBL" id="JAD46051.1"/>
    </source>
</evidence>
<protein>
    <submittedName>
        <fullName evidence="1">Uncharacterized protein</fullName>
    </submittedName>
</protein>
<reference evidence="1" key="1">
    <citation type="submission" date="2014-09" db="EMBL/GenBank/DDBJ databases">
        <authorList>
            <person name="Magalhaes I.L.F."/>
            <person name="Oliveira U."/>
            <person name="Santos F.R."/>
            <person name="Vidigal T.H.D.A."/>
            <person name="Brescovit A.D."/>
            <person name="Santos A.J."/>
        </authorList>
    </citation>
    <scope>NUCLEOTIDE SEQUENCE</scope>
    <source>
        <tissue evidence="1">Shoot tissue taken approximately 20 cm above the soil surface</tissue>
    </source>
</reference>
<accession>A0A0A9A4N5</accession>
<dbReference type="EMBL" id="GBRH01251844">
    <property type="protein sequence ID" value="JAD46051.1"/>
    <property type="molecule type" value="Transcribed_RNA"/>
</dbReference>
<organism evidence="1">
    <name type="scientific">Arundo donax</name>
    <name type="common">Giant reed</name>
    <name type="synonym">Donax arundinaceus</name>
    <dbReference type="NCBI Taxonomy" id="35708"/>
    <lineage>
        <taxon>Eukaryota</taxon>
        <taxon>Viridiplantae</taxon>
        <taxon>Streptophyta</taxon>
        <taxon>Embryophyta</taxon>
        <taxon>Tracheophyta</taxon>
        <taxon>Spermatophyta</taxon>
        <taxon>Magnoliopsida</taxon>
        <taxon>Liliopsida</taxon>
        <taxon>Poales</taxon>
        <taxon>Poaceae</taxon>
        <taxon>PACMAD clade</taxon>
        <taxon>Arundinoideae</taxon>
        <taxon>Arundineae</taxon>
        <taxon>Arundo</taxon>
    </lineage>
</organism>
<dbReference type="AlphaFoldDB" id="A0A0A9A4N5"/>
<proteinExistence type="predicted"/>
<name>A0A0A9A4N5_ARUDO</name>